<keyword evidence="2" id="KW-1185">Reference proteome</keyword>
<accession>A0ABT5Y9H3</accession>
<dbReference type="EMBL" id="JANCMW010000004">
    <property type="protein sequence ID" value="MDF0750329.1"/>
    <property type="molecule type" value="Genomic_DNA"/>
</dbReference>
<organism evidence="1 2">
    <name type="scientific">Marinobacter iranensis</name>
    <dbReference type="NCBI Taxonomy" id="2962607"/>
    <lineage>
        <taxon>Bacteria</taxon>
        <taxon>Pseudomonadati</taxon>
        <taxon>Pseudomonadota</taxon>
        <taxon>Gammaproteobacteria</taxon>
        <taxon>Pseudomonadales</taxon>
        <taxon>Marinobacteraceae</taxon>
        <taxon>Marinobacter</taxon>
    </lineage>
</organism>
<evidence type="ECO:0000313" key="2">
    <source>
        <dbReference type="Proteomes" id="UP001143391"/>
    </source>
</evidence>
<comment type="caution">
    <text evidence="1">The sequence shown here is derived from an EMBL/GenBank/DDBJ whole genome shotgun (WGS) entry which is preliminary data.</text>
</comment>
<proteinExistence type="predicted"/>
<reference evidence="1" key="1">
    <citation type="submission" date="2022-07" db="EMBL/GenBank/DDBJ databases">
        <title>Marinobacter iranensis a new bacterium isolate from a hipersaline lake in Iran.</title>
        <authorList>
            <person name="Mohammad A.M.A."/>
            <person name="Cristina S.-P."/>
            <person name="Antonio V."/>
        </authorList>
    </citation>
    <scope>NUCLEOTIDE SEQUENCE</scope>
    <source>
        <strain evidence="1">71-i</strain>
    </source>
</reference>
<sequence>MRHITELEKLFSLIAHITDHYAAQADAVIDWEHRTAVITVDEGGKTHYAATLEIDSDAIEAKARLIRHELEQMVDECELPILMEKVA</sequence>
<dbReference type="RefSeq" id="WP_275705860.1">
    <property type="nucleotide sequence ID" value="NZ_JANCMW010000004.1"/>
</dbReference>
<evidence type="ECO:0000313" key="1">
    <source>
        <dbReference type="EMBL" id="MDF0750329.1"/>
    </source>
</evidence>
<gene>
    <name evidence="1" type="ORF">NLU14_08805</name>
</gene>
<dbReference type="Proteomes" id="UP001143391">
    <property type="component" value="Unassembled WGS sequence"/>
</dbReference>
<protein>
    <submittedName>
        <fullName evidence="1">Uncharacterized protein</fullName>
    </submittedName>
</protein>
<name>A0ABT5Y9H3_9GAMM</name>